<keyword evidence="1" id="KW-0812">Transmembrane</keyword>
<accession>A0ABY7GB19</accession>
<dbReference type="InterPro" id="IPR029021">
    <property type="entry name" value="Prot-tyrosine_phosphatase-like"/>
</dbReference>
<sequence>MEICHFVVVLCLMFVQAQIVLAQECSTCKYASCTSRGYCYNGCIDGYYGNNCIYKCITPNCKSCHQSYGRIYCSQCKYGYYLKNNICHNCGSQCKLCSIYSCQSCYDGYWGNTCENNCYESCASCSKSNGYCFSCEPGYYVHNGNCYPCDTHCAVCSATLCTSCRDGYWGNKCENSCTGRCSLCQKSNGGCLSCKPGYMGSTCDDLCVEYCLECDRLNGNCISCDKSHWGYACDACNVQCKICNQSNGCLECNVGYYGQTCDKDCGVYCQNCDRINGCLQCLPGYYKHNNMCAECSYRSNGCTCTSNVQCSGCVYGYFLNPSLCSKCPEYCSNCNKSLSGQTVCTSCTAGTFGETCQYICSQDCENGYCDEKNPDETCSQCANGRFGEKCEHFCSLGCESRNCTKETGSCTCKAGWNVIQTKPEKQTTPTALGGVIGCGIVALSAIVFLALFLFRRRKVNLSNKSKTNEKEPENPCALYATVNKGRVSTAEYTFGDSNNMHSVTIIKSPNSPPNRSGVETTHIFIEDNLEIDEDDASAREFAVIFEENGGVYYNNAEKFRTIKLPVTGLPQYVLNIRLKDLEEEFQKIPYGLVKSYEVSQMTLNMHSNRYKGIYPYDDSRGFRRRNAYIATLGPMAKQLGDFGQFWRMIWQQDVEKIVMVTNLVEGENIKCEQYWPDHHQSKLYDDIEVVCKVEKLYADYIWRQFTLSQNSEERSLHHLQFTSWPDKDIPDDVTSIIELRQRVSALPSTLNGPVVVH</sequence>
<dbReference type="Proteomes" id="UP001164746">
    <property type="component" value="Chromosome 16"/>
</dbReference>
<dbReference type="EMBL" id="CP111027">
    <property type="protein sequence ID" value="WAR30166.1"/>
    <property type="molecule type" value="Genomic_DNA"/>
</dbReference>
<gene>
    <name evidence="4" type="ORF">MAR_003734</name>
</gene>
<dbReference type="SMART" id="SM00194">
    <property type="entry name" value="PTPc"/>
    <property type="match status" value="1"/>
</dbReference>
<dbReference type="PROSITE" id="PS50055">
    <property type="entry name" value="TYR_PHOSPHATASE_PTP"/>
    <property type="match status" value="1"/>
</dbReference>
<evidence type="ECO:0000256" key="2">
    <source>
        <dbReference type="SAM" id="SignalP"/>
    </source>
</evidence>
<feature type="non-terminal residue" evidence="4">
    <location>
        <position position="1"/>
    </location>
</feature>
<keyword evidence="1" id="KW-1133">Transmembrane helix</keyword>
<keyword evidence="1" id="KW-0472">Membrane</keyword>
<evidence type="ECO:0000313" key="5">
    <source>
        <dbReference type="Proteomes" id="UP001164746"/>
    </source>
</evidence>
<reference evidence="4" key="1">
    <citation type="submission" date="2022-11" db="EMBL/GenBank/DDBJ databases">
        <title>Centuries of genome instability and evolution in soft-shell clam transmissible cancer (bioRxiv).</title>
        <authorList>
            <person name="Hart S.F.M."/>
            <person name="Yonemitsu M.A."/>
            <person name="Giersch R.M."/>
            <person name="Beal B.F."/>
            <person name="Arriagada G."/>
            <person name="Davis B.W."/>
            <person name="Ostrander E.A."/>
            <person name="Goff S.P."/>
            <person name="Metzger M.J."/>
        </authorList>
    </citation>
    <scope>NUCLEOTIDE SEQUENCE</scope>
    <source>
        <strain evidence="4">MELC-2E11</strain>
        <tissue evidence="4">Siphon/mantle</tissue>
    </source>
</reference>
<dbReference type="PANTHER" id="PTHR19134:SF449">
    <property type="entry name" value="TYROSINE-PROTEIN PHOSPHATASE 1"/>
    <property type="match status" value="1"/>
</dbReference>
<dbReference type="PRINTS" id="PR00700">
    <property type="entry name" value="PRTYPHPHTASE"/>
</dbReference>
<evidence type="ECO:0000256" key="1">
    <source>
        <dbReference type="SAM" id="Phobius"/>
    </source>
</evidence>
<dbReference type="InterPro" id="IPR000242">
    <property type="entry name" value="PTP_cat"/>
</dbReference>
<proteinExistence type="predicted"/>
<protein>
    <submittedName>
        <fullName evidence="4">PTPRS-like protein</fullName>
    </submittedName>
</protein>
<dbReference type="SUPFAM" id="SSF52799">
    <property type="entry name" value="(Phosphotyrosine protein) phosphatases II"/>
    <property type="match status" value="1"/>
</dbReference>
<dbReference type="SMART" id="SM00181">
    <property type="entry name" value="EGF"/>
    <property type="match status" value="11"/>
</dbReference>
<dbReference type="Pfam" id="PF00102">
    <property type="entry name" value="Y_phosphatase"/>
    <property type="match status" value="1"/>
</dbReference>
<feature type="chain" id="PRO_5046880449" evidence="2">
    <location>
        <begin position="23"/>
        <end position="757"/>
    </location>
</feature>
<keyword evidence="2" id="KW-0732">Signal</keyword>
<evidence type="ECO:0000259" key="3">
    <source>
        <dbReference type="PROSITE" id="PS50055"/>
    </source>
</evidence>
<dbReference type="InterPro" id="IPR000742">
    <property type="entry name" value="EGF"/>
</dbReference>
<feature type="signal peptide" evidence="2">
    <location>
        <begin position="1"/>
        <end position="22"/>
    </location>
</feature>
<dbReference type="SUPFAM" id="SSF57184">
    <property type="entry name" value="Growth factor receptor domain"/>
    <property type="match status" value="4"/>
</dbReference>
<dbReference type="CDD" id="cd00047">
    <property type="entry name" value="PTPc"/>
    <property type="match status" value="1"/>
</dbReference>
<dbReference type="InterPro" id="IPR009030">
    <property type="entry name" value="Growth_fac_rcpt_cys_sf"/>
</dbReference>
<dbReference type="InterPro" id="IPR050348">
    <property type="entry name" value="Protein-Tyr_Phosphatase"/>
</dbReference>
<keyword evidence="5" id="KW-1185">Reference proteome</keyword>
<feature type="domain" description="Tyrosine-protein phosphatase" evidence="3">
    <location>
        <begin position="581"/>
        <end position="757"/>
    </location>
</feature>
<evidence type="ECO:0000313" key="4">
    <source>
        <dbReference type="EMBL" id="WAR30166.1"/>
    </source>
</evidence>
<feature type="transmembrane region" description="Helical" evidence="1">
    <location>
        <begin position="431"/>
        <end position="454"/>
    </location>
</feature>
<dbReference type="PANTHER" id="PTHR19134">
    <property type="entry name" value="RECEPTOR-TYPE TYROSINE-PROTEIN PHOSPHATASE"/>
    <property type="match status" value="1"/>
</dbReference>
<dbReference type="Gene3D" id="3.90.190.10">
    <property type="entry name" value="Protein tyrosine phosphatase superfamily"/>
    <property type="match status" value="1"/>
</dbReference>
<name>A0ABY7GB19_MYAAR</name>
<organism evidence="4 5">
    <name type="scientific">Mya arenaria</name>
    <name type="common">Soft-shell clam</name>
    <dbReference type="NCBI Taxonomy" id="6604"/>
    <lineage>
        <taxon>Eukaryota</taxon>
        <taxon>Metazoa</taxon>
        <taxon>Spiralia</taxon>
        <taxon>Lophotrochozoa</taxon>
        <taxon>Mollusca</taxon>
        <taxon>Bivalvia</taxon>
        <taxon>Autobranchia</taxon>
        <taxon>Heteroconchia</taxon>
        <taxon>Euheterodonta</taxon>
        <taxon>Imparidentia</taxon>
        <taxon>Neoheterodontei</taxon>
        <taxon>Myida</taxon>
        <taxon>Myoidea</taxon>
        <taxon>Myidae</taxon>
        <taxon>Mya</taxon>
    </lineage>
</organism>